<evidence type="ECO:0000256" key="26">
    <source>
        <dbReference type="SAM" id="MobiDB-lite"/>
    </source>
</evidence>
<dbReference type="GO" id="GO:0005737">
    <property type="term" value="C:cytoplasm"/>
    <property type="evidence" value="ECO:0007669"/>
    <property type="project" value="TreeGrafter"/>
</dbReference>
<dbReference type="GO" id="GO:0061844">
    <property type="term" value="P:antimicrobial humoral immune response mediated by antimicrobial peptide"/>
    <property type="evidence" value="ECO:0007669"/>
    <property type="project" value="TreeGrafter"/>
</dbReference>
<organism evidence="28 29">
    <name type="scientific">Cricetulus griseus</name>
    <name type="common">Chinese hamster</name>
    <name type="synonym">Cricetulus barabensis griseus</name>
    <dbReference type="NCBI Taxonomy" id="10029"/>
    <lineage>
        <taxon>Eukaryota</taxon>
        <taxon>Metazoa</taxon>
        <taxon>Chordata</taxon>
        <taxon>Craniata</taxon>
        <taxon>Vertebrata</taxon>
        <taxon>Euteleostomi</taxon>
        <taxon>Mammalia</taxon>
        <taxon>Eutheria</taxon>
        <taxon>Euarchontoglires</taxon>
        <taxon>Glires</taxon>
        <taxon>Rodentia</taxon>
        <taxon>Myomorpha</taxon>
        <taxon>Muroidea</taxon>
        <taxon>Cricetidae</taxon>
        <taxon>Cricetinae</taxon>
        <taxon>Cricetulus</taxon>
    </lineage>
</organism>
<keyword evidence="6" id="KW-0488">Methylation</keyword>
<keyword evidence="28" id="KW-1185">Reference proteome</keyword>
<dbReference type="GO" id="GO:0016209">
    <property type="term" value="F:antioxidant activity"/>
    <property type="evidence" value="ECO:0007669"/>
    <property type="project" value="UniProtKB-KW"/>
</dbReference>
<accession>A0A9J7F3T3</accession>
<comment type="similarity">
    <text evidence="4 25">Belongs to the S-100 family.</text>
</comment>
<feature type="region of interest" description="Disordered" evidence="26">
    <location>
        <begin position="89"/>
        <end position="120"/>
    </location>
</feature>
<evidence type="ECO:0000256" key="10">
    <source>
        <dbReference type="ARBA" id="ARBA00022529"/>
    </source>
</evidence>
<evidence type="ECO:0000256" key="19">
    <source>
        <dbReference type="ARBA" id="ARBA00022862"/>
    </source>
</evidence>
<dbReference type="InterPro" id="IPR002048">
    <property type="entry name" value="EF_hand_dom"/>
</dbReference>
<evidence type="ECO:0000256" key="22">
    <source>
        <dbReference type="ARBA" id="ARBA00023198"/>
    </source>
</evidence>
<dbReference type="PROSITE" id="PS50222">
    <property type="entry name" value="EF_HAND_2"/>
    <property type="match status" value="1"/>
</dbReference>
<sequence>MSQMEQGMETIIKTFHQHAGKEGNPDTLSKKEFKQLVNKDMPNSLKKVKKDERAMNHMMEDLDRNKDGEVDFDEFVALLAKVLITKHEAIHKNESSRGYGRGPSYGPSLREGGHSNCHSK</sequence>
<dbReference type="GO" id="GO:0002523">
    <property type="term" value="P:leukocyte migration involved in inflammatory response"/>
    <property type="evidence" value="ECO:0007669"/>
    <property type="project" value="TreeGrafter"/>
</dbReference>
<evidence type="ECO:0000256" key="12">
    <source>
        <dbReference type="ARBA" id="ARBA00022588"/>
    </source>
</evidence>
<dbReference type="PANTHER" id="PTHR11639:SF79">
    <property type="entry name" value="PROTEIN S100-A9"/>
    <property type="match status" value="1"/>
</dbReference>
<keyword evidence="17 25" id="KW-0106">Calcium</keyword>
<evidence type="ECO:0000256" key="23">
    <source>
        <dbReference type="ARBA" id="ARBA00023212"/>
    </source>
</evidence>
<dbReference type="GO" id="GO:0048306">
    <property type="term" value="F:calcium-dependent protein binding"/>
    <property type="evidence" value="ECO:0007669"/>
    <property type="project" value="TreeGrafter"/>
</dbReference>
<comment type="subcellular location">
    <subcellularLocation>
        <location evidence="1">Cell membrane</location>
        <topology evidence="1">Peripheral membrane protein</topology>
    </subcellularLocation>
    <subcellularLocation>
        <location evidence="2">Cytoplasm</location>
        <location evidence="2">Cytoskeleton</location>
    </subcellularLocation>
    <subcellularLocation>
        <location evidence="3">Secreted</location>
    </subcellularLocation>
</comment>
<keyword evidence="7" id="KW-0963">Cytoplasm</keyword>
<dbReference type="InterPro" id="IPR001751">
    <property type="entry name" value="S100/CaBP7/8-like_CS"/>
</dbReference>
<evidence type="ECO:0000256" key="4">
    <source>
        <dbReference type="ARBA" id="ARBA00007323"/>
    </source>
</evidence>
<dbReference type="InterPro" id="IPR018247">
    <property type="entry name" value="EF_Hand_1_Ca_BS"/>
</dbReference>
<dbReference type="InterPro" id="IPR011992">
    <property type="entry name" value="EF-hand-dom_pair"/>
</dbReference>
<protein>
    <recommendedName>
        <fullName evidence="25">Protein S100</fullName>
    </recommendedName>
    <alternativeName>
        <fullName evidence="25">S100 calcium-binding protein</fullName>
    </alternativeName>
</protein>
<reference evidence="28" key="1">
    <citation type="journal article" date="2018" name="Biotechnol. Bioeng.">
        <title>A reference genome of the Chinese hamster based on a hybrid assembly strategy.</title>
        <authorList>
            <person name="Rupp O."/>
            <person name="MacDonald M.L."/>
            <person name="Li S."/>
            <person name="Dhiman H."/>
            <person name="Polson S."/>
            <person name="Griep S."/>
            <person name="Heffner K."/>
            <person name="Hernandez I."/>
            <person name="Brinkrolf K."/>
            <person name="Jadhav V."/>
            <person name="Samoudi M."/>
            <person name="Hao H."/>
            <person name="Kingham B."/>
            <person name="Goesmann A."/>
            <person name="Betenbaugh M.J."/>
            <person name="Lewis N.E."/>
            <person name="Borth N."/>
            <person name="Lee K.H."/>
        </authorList>
    </citation>
    <scope>NUCLEOTIDE SEQUENCE [LARGE SCALE GENOMIC DNA]</scope>
    <source>
        <strain evidence="28">17A/GY</strain>
    </source>
</reference>
<evidence type="ECO:0000256" key="25">
    <source>
        <dbReference type="RuleBase" id="RU361184"/>
    </source>
</evidence>
<dbReference type="SMART" id="SM01394">
    <property type="entry name" value="S_100"/>
    <property type="match status" value="1"/>
</dbReference>
<dbReference type="GO" id="GO:0032496">
    <property type="term" value="P:response to lipopolysaccharide"/>
    <property type="evidence" value="ECO:0007669"/>
    <property type="project" value="TreeGrafter"/>
</dbReference>
<evidence type="ECO:0000256" key="11">
    <source>
        <dbReference type="ARBA" id="ARBA00022553"/>
    </source>
</evidence>
<dbReference type="GO" id="GO:0035425">
    <property type="term" value="P:autocrine signaling"/>
    <property type="evidence" value="ECO:0007669"/>
    <property type="project" value="TreeGrafter"/>
</dbReference>
<evidence type="ECO:0000256" key="6">
    <source>
        <dbReference type="ARBA" id="ARBA00022481"/>
    </source>
</evidence>
<dbReference type="OrthoDB" id="9447434at2759"/>
<evidence type="ECO:0000313" key="28">
    <source>
        <dbReference type="Proteomes" id="UP001108280"/>
    </source>
</evidence>
<gene>
    <name evidence="29" type="primary">LOC100773174</name>
</gene>
<evidence type="ECO:0000313" key="29">
    <source>
        <dbReference type="RefSeq" id="XP_027248659.1"/>
    </source>
</evidence>
<evidence type="ECO:0000256" key="16">
    <source>
        <dbReference type="ARBA" id="ARBA00022833"/>
    </source>
</evidence>
<dbReference type="GO" id="GO:0006915">
    <property type="term" value="P:apoptotic process"/>
    <property type="evidence" value="ECO:0007669"/>
    <property type="project" value="UniProtKB-KW"/>
</dbReference>
<evidence type="ECO:0000259" key="27">
    <source>
        <dbReference type="PROSITE" id="PS50222"/>
    </source>
</evidence>
<evidence type="ECO:0000256" key="3">
    <source>
        <dbReference type="ARBA" id="ARBA00004613"/>
    </source>
</evidence>
<comment type="subunit">
    <text evidence="24">Homodimer. Preferentially exists as a heterodimer or heterotetramer with S100A8 known as calprotectin (S100A8/A9). S100A9 interacts with ATP2A2. S100A9 interacts with AGER, and with the heterodimeric complex formed by TLR4 and LY96 in the presence of calcium and/or zinc ions. S100A9 binds quinoline-3-carboxamides in the presence of calcium and/or zinc ions. S100A9 interacts with amyloid-beta protein 40. Calprotectin (S100A8/9) interacts with CEACAM3 and tubulin filaments in a calcium-dependent manner. Heterotetrameric calprotectin (S100A8/A9) interacts with ANXA6 and associates with tubulin filaments in activated monocytes. Calprotectin (S100A8/9) interacts with NCF2/P67PHOX, RAC1, RAC2, CYBA and CYBB. Calprotectin (S100A8/9) interacts with NOS2 to form the iNOS-S100A8/A9 transnitrosylase complex; induced by LDL(ox). Calprotectin (S100A8/9) interacts with CD69.</text>
</comment>
<evidence type="ECO:0000256" key="24">
    <source>
        <dbReference type="ARBA" id="ARBA00046583"/>
    </source>
</evidence>
<keyword evidence="20" id="KW-0072">Autophagy</keyword>
<evidence type="ECO:0000256" key="1">
    <source>
        <dbReference type="ARBA" id="ARBA00004202"/>
    </source>
</evidence>
<keyword evidence="19" id="KW-0049">Antioxidant</keyword>
<keyword evidence="5" id="KW-1003">Cell membrane</keyword>
<dbReference type="GO" id="GO:0014002">
    <property type="term" value="P:astrocyte development"/>
    <property type="evidence" value="ECO:0007669"/>
    <property type="project" value="TreeGrafter"/>
</dbReference>
<dbReference type="Pfam" id="PF01023">
    <property type="entry name" value="S_100"/>
    <property type="match status" value="1"/>
</dbReference>
<dbReference type="GO" id="GO:0030593">
    <property type="term" value="P:neutrophil chemotaxis"/>
    <property type="evidence" value="ECO:0007669"/>
    <property type="project" value="TreeGrafter"/>
</dbReference>
<dbReference type="RefSeq" id="XP_027248659.1">
    <property type="nucleotide sequence ID" value="XM_027392858.1"/>
</dbReference>
<evidence type="ECO:0000256" key="5">
    <source>
        <dbReference type="ARBA" id="ARBA00022475"/>
    </source>
</evidence>
<feature type="compositionally biased region" description="Low complexity" evidence="26">
    <location>
        <begin position="96"/>
        <end position="108"/>
    </location>
</feature>
<keyword evidence="23" id="KW-0206">Cytoskeleton</keyword>
<keyword evidence="21" id="KW-0472">Membrane</keyword>
<evidence type="ECO:0000256" key="14">
    <source>
        <dbReference type="ARBA" id="ARBA00022723"/>
    </source>
</evidence>
<dbReference type="PROSITE" id="PS00303">
    <property type="entry name" value="S100_CABP"/>
    <property type="match status" value="1"/>
</dbReference>
<dbReference type="GO" id="GO:0002544">
    <property type="term" value="P:chronic inflammatory response"/>
    <property type="evidence" value="ECO:0007669"/>
    <property type="project" value="TreeGrafter"/>
</dbReference>
<dbReference type="Proteomes" id="UP001108280">
    <property type="component" value="Chromosome 1"/>
</dbReference>
<dbReference type="PANTHER" id="PTHR11639">
    <property type="entry name" value="S100 CALCIUM-BINDING PROTEIN"/>
    <property type="match status" value="1"/>
</dbReference>
<dbReference type="GO" id="GO:0005509">
    <property type="term" value="F:calcium ion binding"/>
    <property type="evidence" value="ECO:0007669"/>
    <property type="project" value="InterPro"/>
</dbReference>
<reference evidence="28" key="2">
    <citation type="journal article" date="2020" name="Biotechnol. Bioeng.">
        <title>Chromosome-scale scaffolds for the Chinese hamster reference genome assembly to facilitate the study of the CHO epigenome.</title>
        <authorList>
            <person name="Hilliard W."/>
            <person name="MacDonald M."/>
            <person name="Lee K.H."/>
        </authorList>
    </citation>
    <scope>NUCLEOTIDE SEQUENCE [LARGE SCALE GENOMIC DNA]</scope>
    <source>
        <strain evidence="28">17A/GY</strain>
    </source>
</reference>
<evidence type="ECO:0000256" key="15">
    <source>
        <dbReference type="ARBA" id="ARBA00022737"/>
    </source>
</evidence>
<dbReference type="Pfam" id="PF00036">
    <property type="entry name" value="EF-hand_1"/>
    <property type="match status" value="1"/>
</dbReference>
<evidence type="ECO:0000256" key="18">
    <source>
        <dbReference type="ARBA" id="ARBA00022859"/>
    </source>
</evidence>
<keyword evidence="18" id="KW-0391">Immunity</keyword>
<evidence type="ECO:0000256" key="20">
    <source>
        <dbReference type="ARBA" id="ARBA00023006"/>
    </source>
</evidence>
<keyword evidence="13" id="KW-0053">Apoptosis</keyword>
<dbReference type="GO" id="GO:0006914">
    <property type="term" value="P:autophagy"/>
    <property type="evidence" value="ECO:0007669"/>
    <property type="project" value="UniProtKB-KW"/>
</dbReference>
<evidence type="ECO:0000256" key="17">
    <source>
        <dbReference type="ARBA" id="ARBA00022837"/>
    </source>
</evidence>
<evidence type="ECO:0000256" key="2">
    <source>
        <dbReference type="ARBA" id="ARBA00004245"/>
    </source>
</evidence>
<reference evidence="29" key="3">
    <citation type="submission" date="2025-08" db="UniProtKB">
        <authorList>
            <consortium name="RefSeq"/>
        </authorList>
    </citation>
    <scope>IDENTIFICATION</scope>
    <source>
        <strain evidence="29">17A/GY</strain>
        <tissue evidence="29">Liver</tissue>
    </source>
</reference>
<dbReference type="GeneID" id="100773174"/>
<keyword evidence="14 25" id="KW-0479">Metal-binding</keyword>
<name>A0A9J7F3T3_CRIGR</name>
<dbReference type="GO" id="GO:0070488">
    <property type="term" value="P:neutrophil aggregation"/>
    <property type="evidence" value="ECO:0007669"/>
    <property type="project" value="TreeGrafter"/>
</dbReference>
<evidence type="ECO:0000256" key="21">
    <source>
        <dbReference type="ARBA" id="ARBA00023136"/>
    </source>
</evidence>
<keyword evidence="22" id="KW-0395">Inflammatory response</keyword>
<dbReference type="KEGG" id="cge:100773174"/>
<keyword evidence="11" id="KW-0597">Phosphoprotein</keyword>
<dbReference type="SMART" id="SM00054">
    <property type="entry name" value="EFh"/>
    <property type="match status" value="1"/>
</dbReference>
<evidence type="ECO:0000256" key="7">
    <source>
        <dbReference type="ARBA" id="ARBA00022490"/>
    </source>
</evidence>
<keyword evidence="10" id="KW-0929">Antimicrobial</keyword>
<dbReference type="GO" id="GO:0045113">
    <property type="term" value="P:regulation of integrin biosynthetic process"/>
    <property type="evidence" value="ECO:0007669"/>
    <property type="project" value="TreeGrafter"/>
</dbReference>
<dbReference type="GO" id="GO:0043542">
    <property type="term" value="P:endothelial cell migration"/>
    <property type="evidence" value="ECO:0007669"/>
    <property type="project" value="TreeGrafter"/>
</dbReference>
<dbReference type="PROSITE" id="PS00018">
    <property type="entry name" value="EF_HAND_1"/>
    <property type="match status" value="1"/>
</dbReference>
<evidence type="ECO:0000256" key="9">
    <source>
        <dbReference type="ARBA" id="ARBA00022525"/>
    </source>
</evidence>
<keyword evidence="12" id="KW-0399">Innate immunity</keyword>
<dbReference type="AlphaFoldDB" id="A0A9J7F3T3"/>
<dbReference type="GO" id="GO:0005886">
    <property type="term" value="C:plasma membrane"/>
    <property type="evidence" value="ECO:0007669"/>
    <property type="project" value="UniProtKB-SubCell"/>
</dbReference>
<keyword evidence="9" id="KW-0964">Secreted</keyword>
<keyword evidence="16" id="KW-0862">Zinc</keyword>
<evidence type="ECO:0000256" key="13">
    <source>
        <dbReference type="ARBA" id="ARBA00022703"/>
    </source>
</evidence>
<dbReference type="GO" id="GO:0070062">
    <property type="term" value="C:extracellular exosome"/>
    <property type="evidence" value="ECO:0007669"/>
    <property type="project" value="TreeGrafter"/>
</dbReference>
<dbReference type="InterPro" id="IPR013787">
    <property type="entry name" value="S100_Ca-bd_sub"/>
</dbReference>
<dbReference type="GO" id="GO:0005634">
    <property type="term" value="C:nucleus"/>
    <property type="evidence" value="ECO:0007669"/>
    <property type="project" value="TreeGrafter"/>
</dbReference>
<dbReference type="Gene3D" id="1.10.238.10">
    <property type="entry name" value="EF-hand"/>
    <property type="match status" value="1"/>
</dbReference>
<dbReference type="RefSeq" id="XP_003511344.1">
    <property type="nucleotide sequence ID" value="XM_003511296.1"/>
</dbReference>
<dbReference type="GO" id="GO:0005856">
    <property type="term" value="C:cytoskeleton"/>
    <property type="evidence" value="ECO:0007669"/>
    <property type="project" value="UniProtKB-SubCell"/>
</dbReference>
<evidence type="ECO:0000256" key="8">
    <source>
        <dbReference type="ARBA" id="ARBA00022500"/>
    </source>
</evidence>
<feature type="domain" description="EF-hand" evidence="27">
    <location>
        <begin position="50"/>
        <end position="85"/>
    </location>
</feature>
<dbReference type="GO" id="GO:0045087">
    <property type="term" value="P:innate immune response"/>
    <property type="evidence" value="ECO:0007669"/>
    <property type="project" value="UniProtKB-KW"/>
</dbReference>
<dbReference type="SUPFAM" id="SSF47473">
    <property type="entry name" value="EF-hand"/>
    <property type="match status" value="1"/>
</dbReference>
<keyword evidence="15" id="KW-0677">Repeat</keyword>
<keyword evidence="8" id="KW-0145">Chemotaxis</keyword>
<proteinExistence type="inferred from homology"/>